<gene>
    <name evidence="3" type="ORF">SASPL_119330</name>
</gene>
<feature type="transmembrane region" description="Helical" evidence="1">
    <location>
        <begin position="633"/>
        <end position="650"/>
    </location>
</feature>
<keyword evidence="1" id="KW-1133">Transmembrane helix</keyword>
<sequence length="767" mass="83525">MQLLRHETAVIRPIQPPFDHDHTLSLSHLDTDRNLLVTLRYLRIYPNSRHNQSDPFHVITAALSATLLPYYPLAGTLRRRPSDHRLELHCRAGDGLTVILAVAGGSLDAGDGDASFMDQLAPDPDPGSGPIRPRVLQITKFSCGGFVLGASVHHAICDGFGSTLFFSAVAEGAARGAGGVGVVDPVWDRSVLLGPWCPPRVEYPIREFLSLDRDFSPYAGSGKRVVKEYLNVEEEWLGRVKGIWYKQSGLKFTTFEALGALIWSSRIKVDKLPPNEKVTFAYSISIRNIVNPPLPAGYWGNSCVPMFVHLTAGEVVGQSVWKTAAAIKGSKQHATAKYVASYVDFQELHYDEGINGGGRVSGFTDWRHLGHSAVDFGWGGPTAVVPLSARLLGCVEPCFFLPGKEGMVKVLVHLEEGVVLGFREEMDKEHFQEYAKPSRLLPVKEVNSSLEKAFESLSSRKSESLYKLRLQTSNAYGSGISDVNSGILLCVIDENGSSILQRLPATSAGADDSLRFQRGSVDEFVFEGPRLGKIHAVWISLESSGQWRISGMNLRAISQFGEKNQEIKRYGFDLEDILLGEKGEASMMEFRPSSVAAFAGDESTLFDEDPSPATYPATSEEGMREYEYLKLSLLLYDAVLILAGSAVASVSMGEDAAGAFLIGGLLGFAYLLLVQRSVDELPSPVLIRREGEDSGGGIFGMLRGSVLVLVLVFALAVVMVKYAASGEFGVRLASRDIVFGMMGFLMCKVALVLAAFKPVTRGLSENE</sequence>
<keyword evidence="1" id="KW-0812">Transmembrane</keyword>
<keyword evidence="1" id="KW-0472">Membrane</keyword>
<dbReference type="AlphaFoldDB" id="A0A8X8ZV48"/>
<dbReference type="Gene3D" id="3.30.559.10">
    <property type="entry name" value="Chloramphenicol acetyltransferase-like domain"/>
    <property type="match status" value="2"/>
</dbReference>
<dbReference type="Pfam" id="PF02458">
    <property type="entry name" value="Transferase"/>
    <property type="match status" value="1"/>
</dbReference>
<evidence type="ECO:0000256" key="1">
    <source>
        <dbReference type="SAM" id="Phobius"/>
    </source>
</evidence>
<evidence type="ECO:0000313" key="4">
    <source>
        <dbReference type="Proteomes" id="UP000298416"/>
    </source>
</evidence>
<name>A0A8X8ZV48_SALSN</name>
<feature type="transmembrane region" description="Helical" evidence="1">
    <location>
        <begin position="737"/>
        <end position="756"/>
    </location>
</feature>
<organism evidence="3">
    <name type="scientific">Salvia splendens</name>
    <name type="common">Scarlet sage</name>
    <dbReference type="NCBI Taxonomy" id="180675"/>
    <lineage>
        <taxon>Eukaryota</taxon>
        <taxon>Viridiplantae</taxon>
        <taxon>Streptophyta</taxon>
        <taxon>Embryophyta</taxon>
        <taxon>Tracheophyta</taxon>
        <taxon>Spermatophyta</taxon>
        <taxon>Magnoliopsida</taxon>
        <taxon>eudicotyledons</taxon>
        <taxon>Gunneridae</taxon>
        <taxon>Pentapetalae</taxon>
        <taxon>asterids</taxon>
        <taxon>lamiids</taxon>
        <taxon>Lamiales</taxon>
        <taxon>Lamiaceae</taxon>
        <taxon>Nepetoideae</taxon>
        <taxon>Mentheae</taxon>
        <taxon>Salviinae</taxon>
        <taxon>Salvia</taxon>
        <taxon>Salvia subgen. Calosphace</taxon>
        <taxon>core Calosphace</taxon>
    </lineage>
</organism>
<dbReference type="PANTHER" id="PTHR36330">
    <property type="entry name" value="LIPASE/LIPOOXYGENASE, PLAT/LH2 FAMILY PROTEIN"/>
    <property type="match status" value="1"/>
</dbReference>
<feature type="transmembrane region" description="Helical" evidence="1">
    <location>
        <begin position="656"/>
        <end position="674"/>
    </location>
</feature>
<reference evidence="3" key="1">
    <citation type="submission" date="2018-01" db="EMBL/GenBank/DDBJ databases">
        <authorList>
            <person name="Mao J.F."/>
        </authorList>
    </citation>
    <scope>NUCLEOTIDE SEQUENCE</scope>
    <source>
        <strain evidence="3">Huo1</strain>
        <tissue evidence="3">Leaf</tissue>
    </source>
</reference>
<dbReference type="EMBL" id="PNBA02000007">
    <property type="protein sequence ID" value="KAG6417179.1"/>
    <property type="molecule type" value="Genomic_DNA"/>
</dbReference>
<accession>A0A8X8ZV48</accession>
<feature type="domain" description="DUF7755" evidence="2">
    <location>
        <begin position="464"/>
        <end position="595"/>
    </location>
</feature>
<dbReference type="Gene3D" id="2.60.60.20">
    <property type="entry name" value="PLAT/LH2 domain"/>
    <property type="match status" value="1"/>
</dbReference>
<keyword evidence="4" id="KW-1185">Reference proteome</keyword>
<evidence type="ECO:0000313" key="3">
    <source>
        <dbReference type="EMBL" id="KAG6417179.1"/>
    </source>
</evidence>
<evidence type="ECO:0000259" key="2">
    <source>
        <dbReference type="Pfam" id="PF24938"/>
    </source>
</evidence>
<dbReference type="SUPFAM" id="SSF49723">
    <property type="entry name" value="Lipase/lipooxygenase domain (PLAT/LH2 domain)"/>
    <property type="match status" value="1"/>
</dbReference>
<dbReference type="InterPro" id="IPR023213">
    <property type="entry name" value="CAT-like_dom_sf"/>
</dbReference>
<dbReference type="PANTHER" id="PTHR36330:SF2">
    <property type="entry name" value="LIPASE_LIPOOXYGENASE, PLAT_LH2 FAMILY PROTEIN"/>
    <property type="match status" value="1"/>
</dbReference>
<dbReference type="InterPro" id="IPR056657">
    <property type="entry name" value="DUF7755"/>
</dbReference>
<feature type="transmembrane region" description="Helical" evidence="1">
    <location>
        <begin position="695"/>
        <end position="717"/>
    </location>
</feature>
<protein>
    <recommendedName>
        <fullName evidence="2">DUF7755 domain-containing protein</fullName>
    </recommendedName>
</protein>
<proteinExistence type="predicted"/>
<dbReference type="Proteomes" id="UP000298416">
    <property type="component" value="Unassembled WGS sequence"/>
</dbReference>
<comment type="caution">
    <text evidence="3">The sequence shown here is derived from an EMBL/GenBank/DDBJ whole genome shotgun (WGS) entry which is preliminary data.</text>
</comment>
<dbReference type="InterPro" id="IPR036392">
    <property type="entry name" value="PLAT/LH2_dom_sf"/>
</dbReference>
<reference evidence="3" key="2">
    <citation type="submission" date="2020-08" db="EMBL/GenBank/DDBJ databases">
        <title>Plant Genome Project.</title>
        <authorList>
            <person name="Zhang R.-G."/>
        </authorList>
    </citation>
    <scope>NUCLEOTIDE SEQUENCE</scope>
    <source>
        <strain evidence="3">Huo1</strain>
        <tissue evidence="3">Leaf</tissue>
    </source>
</reference>
<dbReference type="Pfam" id="PF24938">
    <property type="entry name" value="DUF7755"/>
    <property type="match status" value="1"/>
</dbReference>